<proteinExistence type="predicted"/>
<feature type="transmembrane region" description="Helical" evidence="1">
    <location>
        <begin position="245"/>
        <end position="265"/>
    </location>
</feature>
<feature type="chain" id="PRO_5033006629" evidence="2">
    <location>
        <begin position="26"/>
        <end position="271"/>
    </location>
</feature>
<keyword evidence="4" id="KW-1185">Reference proteome</keyword>
<keyword evidence="1" id="KW-0812">Transmembrane</keyword>
<gene>
    <name evidence="3" type="ORF">Asera_38690</name>
</gene>
<dbReference type="AlphaFoldDB" id="A0A810L606"/>
<keyword evidence="1" id="KW-1133">Transmembrane helix</keyword>
<dbReference type="KEGG" id="aser:Asera_38690"/>
<accession>A0A810L606</accession>
<evidence type="ECO:0000313" key="3">
    <source>
        <dbReference type="EMBL" id="BCJ29761.1"/>
    </source>
</evidence>
<feature type="transmembrane region" description="Helical" evidence="1">
    <location>
        <begin position="101"/>
        <end position="118"/>
    </location>
</feature>
<sequence length="271" mass="26505">MIISLPAALGAAVLFGVASALQAYAARTEPPGSGLRGLLRVVLRLPYLLGLGCDLAGFAAEIVALRGLPLFAVQAAVAGSLAVTAVVAVPLLSARLSSNEWIAVAGVCVGLASIGVSAGAEGTPTVGGAFRWGLVVATGLLIVAALAASRLPSRARCTALGLAGGLGFGIVAIAARILPDLAPAHLVRDPAAYLVIVAGVTAFASFTTALQTGAVAAATAALVLGESVVPSAVGVLLLGDTTRAGYWPVAAGGFALAVVSAVLLARFGEPA</sequence>
<feature type="transmembrane region" description="Helical" evidence="1">
    <location>
        <begin position="191"/>
        <end position="210"/>
    </location>
</feature>
<feature type="transmembrane region" description="Helical" evidence="1">
    <location>
        <begin position="217"/>
        <end position="239"/>
    </location>
</feature>
<feature type="transmembrane region" description="Helical" evidence="1">
    <location>
        <begin position="160"/>
        <end position="179"/>
    </location>
</feature>
<dbReference type="RefSeq" id="WP_030448031.1">
    <property type="nucleotide sequence ID" value="NZ_AP023354.1"/>
</dbReference>
<feature type="transmembrane region" description="Helical" evidence="1">
    <location>
        <begin position="71"/>
        <end position="94"/>
    </location>
</feature>
<name>A0A810L606_9ACTN</name>
<evidence type="ECO:0000313" key="4">
    <source>
        <dbReference type="Proteomes" id="UP000680750"/>
    </source>
</evidence>
<feature type="signal peptide" evidence="2">
    <location>
        <begin position="1"/>
        <end position="25"/>
    </location>
</feature>
<dbReference type="EMBL" id="AP023354">
    <property type="protein sequence ID" value="BCJ29761.1"/>
    <property type="molecule type" value="Genomic_DNA"/>
</dbReference>
<dbReference type="OrthoDB" id="3837845at2"/>
<dbReference type="PANTHER" id="PTHR40761:SF1">
    <property type="entry name" value="CONSERVED INTEGRAL MEMBRANE ALANINE VALINE AND LEUCINE RICH PROTEIN-RELATED"/>
    <property type="match status" value="1"/>
</dbReference>
<dbReference type="Proteomes" id="UP000680750">
    <property type="component" value="Chromosome"/>
</dbReference>
<keyword evidence="2" id="KW-0732">Signal</keyword>
<evidence type="ECO:0000256" key="2">
    <source>
        <dbReference type="SAM" id="SignalP"/>
    </source>
</evidence>
<feature type="transmembrane region" description="Helical" evidence="1">
    <location>
        <begin position="130"/>
        <end position="148"/>
    </location>
</feature>
<evidence type="ECO:0000256" key="1">
    <source>
        <dbReference type="SAM" id="Phobius"/>
    </source>
</evidence>
<dbReference type="PANTHER" id="PTHR40761">
    <property type="entry name" value="CONSERVED INTEGRAL MEMBRANE ALANINE VALINE AND LEUCINE RICH PROTEIN-RELATED"/>
    <property type="match status" value="1"/>
</dbReference>
<organism evidence="3 4">
    <name type="scientific">Actinocatenispora sera</name>
    <dbReference type="NCBI Taxonomy" id="390989"/>
    <lineage>
        <taxon>Bacteria</taxon>
        <taxon>Bacillati</taxon>
        <taxon>Actinomycetota</taxon>
        <taxon>Actinomycetes</taxon>
        <taxon>Micromonosporales</taxon>
        <taxon>Micromonosporaceae</taxon>
        <taxon>Actinocatenispora</taxon>
    </lineage>
</organism>
<keyword evidence="1" id="KW-0472">Membrane</keyword>
<reference evidence="3" key="1">
    <citation type="submission" date="2020-08" db="EMBL/GenBank/DDBJ databases">
        <title>Whole genome shotgun sequence of Actinocatenispora sera NBRC 101916.</title>
        <authorList>
            <person name="Komaki H."/>
            <person name="Tamura T."/>
        </authorList>
    </citation>
    <scope>NUCLEOTIDE SEQUENCE</scope>
    <source>
        <strain evidence="3">NBRC 101916</strain>
    </source>
</reference>
<protein>
    <submittedName>
        <fullName evidence="3">Membrane protein</fullName>
    </submittedName>
</protein>